<dbReference type="PANTHER" id="PTHR31123:SF1">
    <property type="entry name" value="ACCUMULATION OF DYADS PROTEIN 2-RELATED"/>
    <property type="match status" value="1"/>
</dbReference>
<evidence type="ECO:0000256" key="1">
    <source>
        <dbReference type="ARBA" id="ARBA00004141"/>
    </source>
</evidence>
<evidence type="ECO:0000256" key="6">
    <source>
        <dbReference type="SAM" id="MobiDB-lite"/>
    </source>
</evidence>
<comment type="similarity">
    <text evidence="2">Belongs to the acetate uptake transporter (AceTr) (TC 2.A.96) family.</text>
</comment>
<evidence type="ECO:0000256" key="4">
    <source>
        <dbReference type="ARBA" id="ARBA00022989"/>
    </source>
</evidence>
<feature type="transmembrane region" description="Helical" evidence="7">
    <location>
        <begin position="137"/>
        <end position="154"/>
    </location>
</feature>
<feature type="transmembrane region" description="Helical" evidence="7">
    <location>
        <begin position="161"/>
        <end position="182"/>
    </location>
</feature>
<keyword evidence="4 7" id="KW-1133">Transmembrane helix</keyword>
<comment type="caution">
    <text evidence="8">The sequence shown here is derived from an EMBL/GenBank/DDBJ whole genome shotgun (WGS) entry which is preliminary data.</text>
</comment>
<sequence length="283" mass="30335">MAAETNGRTTHSLSPTEKAHEPLSSDRPGIRIFLQPLAPPAALGLAGFAGSTWITSAYIADWFGNPESPTIFFPFIGMFGGVAQFVAGIYGLNARDTLVSVINTMWGSFWIAIGILYAFVAAGALEPHSVHTHFPELASWFVVLSVFTWSGALASTARDLVLCICLFSLAIGSTIACCLFAYNGGQSSESGSGDGLEGGVTNGIKAAAYFWMLSSLAAWWRVTVYLVEEAYGPNHFITKFFPIVRLPTEKKAPYVIPGWGEPGVKRGVPKLWPANEHLVGVGE</sequence>
<proteinExistence type="inferred from homology"/>
<evidence type="ECO:0000256" key="5">
    <source>
        <dbReference type="ARBA" id="ARBA00023136"/>
    </source>
</evidence>
<feature type="compositionally biased region" description="Polar residues" evidence="6">
    <location>
        <begin position="1"/>
        <end position="15"/>
    </location>
</feature>
<dbReference type="GO" id="GO:0015123">
    <property type="term" value="F:acetate transmembrane transporter activity"/>
    <property type="evidence" value="ECO:0007669"/>
    <property type="project" value="TreeGrafter"/>
</dbReference>
<dbReference type="GO" id="GO:0005886">
    <property type="term" value="C:plasma membrane"/>
    <property type="evidence" value="ECO:0007669"/>
    <property type="project" value="TreeGrafter"/>
</dbReference>
<gene>
    <name evidence="8" type="ORF">LTR77_006957</name>
</gene>
<dbReference type="InterPro" id="IPR000791">
    <property type="entry name" value="Gpr1/Fun34/SatP-like"/>
</dbReference>
<dbReference type="PANTHER" id="PTHR31123">
    <property type="entry name" value="ACCUMULATION OF DYADS PROTEIN 2-RELATED"/>
    <property type="match status" value="1"/>
</dbReference>
<dbReference type="Pfam" id="PF01184">
    <property type="entry name" value="Gpr1_Fun34_YaaH"/>
    <property type="match status" value="1"/>
</dbReference>
<name>A0AAV9P8C3_9PEZI</name>
<evidence type="ECO:0000256" key="7">
    <source>
        <dbReference type="SAM" id="Phobius"/>
    </source>
</evidence>
<feature type="transmembrane region" description="Helical" evidence="7">
    <location>
        <begin position="37"/>
        <end position="59"/>
    </location>
</feature>
<feature type="transmembrane region" description="Helical" evidence="7">
    <location>
        <begin position="104"/>
        <end position="125"/>
    </location>
</feature>
<comment type="subcellular location">
    <subcellularLocation>
        <location evidence="1">Membrane</location>
        <topology evidence="1">Multi-pass membrane protein</topology>
    </subcellularLocation>
</comment>
<dbReference type="RefSeq" id="XP_064657997.1">
    <property type="nucleotide sequence ID" value="XM_064804196.1"/>
</dbReference>
<evidence type="ECO:0000256" key="2">
    <source>
        <dbReference type="ARBA" id="ARBA00005587"/>
    </source>
</evidence>
<evidence type="ECO:0000313" key="8">
    <source>
        <dbReference type="EMBL" id="KAK5168387.1"/>
    </source>
</evidence>
<dbReference type="AlphaFoldDB" id="A0AAV9P8C3"/>
<organism evidence="8 9">
    <name type="scientific">Saxophila tyrrhenica</name>
    <dbReference type="NCBI Taxonomy" id="1690608"/>
    <lineage>
        <taxon>Eukaryota</taxon>
        <taxon>Fungi</taxon>
        <taxon>Dikarya</taxon>
        <taxon>Ascomycota</taxon>
        <taxon>Pezizomycotina</taxon>
        <taxon>Dothideomycetes</taxon>
        <taxon>Dothideomycetidae</taxon>
        <taxon>Mycosphaerellales</taxon>
        <taxon>Extremaceae</taxon>
        <taxon>Saxophila</taxon>
    </lineage>
</organism>
<keyword evidence="5 7" id="KW-0472">Membrane</keyword>
<dbReference type="InterPro" id="IPR051633">
    <property type="entry name" value="AceTr"/>
</dbReference>
<evidence type="ECO:0000313" key="9">
    <source>
        <dbReference type="Proteomes" id="UP001337655"/>
    </source>
</evidence>
<evidence type="ECO:0000256" key="3">
    <source>
        <dbReference type="ARBA" id="ARBA00022692"/>
    </source>
</evidence>
<keyword evidence="3 7" id="KW-0812">Transmembrane</keyword>
<dbReference type="Proteomes" id="UP001337655">
    <property type="component" value="Unassembled WGS sequence"/>
</dbReference>
<feature type="transmembrane region" description="Helical" evidence="7">
    <location>
        <begin position="71"/>
        <end position="92"/>
    </location>
</feature>
<keyword evidence="9" id="KW-1185">Reference proteome</keyword>
<dbReference type="EMBL" id="JAVRRT010000010">
    <property type="protein sequence ID" value="KAK5168387.1"/>
    <property type="molecule type" value="Genomic_DNA"/>
</dbReference>
<reference evidence="8 9" key="1">
    <citation type="submission" date="2023-08" db="EMBL/GenBank/DDBJ databases">
        <title>Black Yeasts Isolated from many extreme environments.</title>
        <authorList>
            <person name="Coleine C."/>
            <person name="Stajich J.E."/>
            <person name="Selbmann L."/>
        </authorList>
    </citation>
    <scope>NUCLEOTIDE SEQUENCE [LARGE SCALE GENOMIC DNA]</scope>
    <source>
        <strain evidence="8 9">CCFEE 5935</strain>
    </source>
</reference>
<protein>
    <submittedName>
        <fullName evidence="8">Uncharacterized protein</fullName>
    </submittedName>
</protein>
<dbReference type="GeneID" id="89928295"/>
<feature type="region of interest" description="Disordered" evidence="6">
    <location>
        <begin position="1"/>
        <end position="24"/>
    </location>
</feature>
<accession>A0AAV9P8C3</accession>